<dbReference type="InterPro" id="IPR037523">
    <property type="entry name" value="VOC_core"/>
</dbReference>
<accession>A0A2M9D0X3</accession>
<feature type="domain" description="VOC" evidence="1">
    <location>
        <begin position="11"/>
        <end position="123"/>
    </location>
</feature>
<evidence type="ECO:0000313" key="2">
    <source>
        <dbReference type="EMBL" id="PJJ77810.1"/>
    </source>
</evidence>
<dbReference type="InterPro" id="IPR004360">
    <property type="entry name" value="Glyas_Fos-R_dOase_dom"/>
</dbReference>
<organism evidence="2 3">
    <name type="scientific">Sediminihabitans luteus</name>
    <dbReference type="NCBI Taxonomy" id="1138585"/>
    <lineage>
        <taxon>Bacteria</taxon>
        <taxon>Bacillati</taxon>
        <taxon>Actinomycetota</taxon>
        <taxon>Actinomycetes</taxon>
        <taxon>Micrococcales</taxon>
        <taxon>Cellulomonadaceae</taxon>
        <taxon>Sediminihabitans</taxon>
    </lineage>
</organism>
<dbReference type="Gene3D" id="3.10.180.10">
    <property type="entry name" value="2,3-Dihydroxybiphenyl 1,2-Dioxygenase, domain 1"/>
    <property type="match status" value="2"/>
</dbReference>
<dbReference type="OrthoDB" id="9793039at2"/>
<dbReference type="PANTHER" id="PTHR33993">
    <property type="entry name" value="GLYOXALASE-RELATED"/>
    <property type="match status" value="1"/>
</dbReference>
<dbReference type="SUPFAM" id="SSF54593">
    <property type="entry name" value="Glyoxalase/Bleomycin resistance protein/Dihydroxybiphenyl dioxygenase"/>
    <property type="match status" value="2"/>
</dbReference>
<dbReference type="Proteomes" id="UP000231693">
    <property type="component" value="Unassembled WGS sequence"/>
</dbReference>
<dbReference type="EMBL" id="PGFE01000001">
    <property type="protein sequence ID" value="PJJ77810.1"/>
    <property type="molecule type" value="Genomic_DNA"/>
</dbReference>
<dbReference type="InterPro" id="IPR052164">
    <property type="entry name" value="Anthracycline_SecMetBiosynth"/>
</dbReference>
<dbReference type="InterPro" id="IPR029068">
    <property type="entry name" value="Glyas_Bleomycin-R_OHBP_Dase"/>
</dbReference>
<feature type="domain" description="VOC" evidence="1">
    <location>
        <begin position="137"/>
        <end position="253"/>
    </location>
</feature>
<protein>
    <recommendedName>
        <fullName evidence="1">VOC domain-containing protein</fullName>
    </recommendedName>
</protein>
<dbReference type="RefSeq" id="WP_100422123.1">
    <property type="nucleotide sequence ID" value="NZ_BOOX01000010.1"/>
</dbReference>
<dbReference type="PANTHER" id="PTHR33993:SF14">
    <property type="entry name" value="GB|AAF24581.1"/>
    <property type="match status" value="1"/>
</dbReference>
<gene>
    <name evidence="2" type="ORF">CLV28_1036</name>
</gene>
<name>A0A2M9D0X3_9CELL</name>
<dbReference type="PROSITE" id="PS51819">
    <property type="entry name" value="VOC"/>
    <property type="match status" value="2"/>
</dbReference>
<evidence type="ECO:0000259" key="1">
    <source>
        <dbReference type="PROSITE" id="PS51819"/>
    </source>
</evidence>
<dbReference type="Pfam" id="PF00903">
    <property type="entry name" value="Glyoxalase"/>
    <property type="match status" value="2"/>
</dbReference>
<comment type="caution">
    <text evidence="2">The sequence shown here is derived from an EMBL/GenBank/DDBJ whole genome shotgun (WGS) entry which is preliminary data.</text>
</comment>
<keyword evidence="3" id="KW-1185">Reference proteome</keyword>
<reference evidence="2 3" key="1">
    <citation type="submission" date="2017-11" db="EMBL/GenBank/DDBJ databases">
        <title>Genomic Encyclopedia of Archaeal and Bacterial Type Strains, Phase II (KMG-II): From Individual Species to Whole Genera.</title>
        <authorList>
            <person name="Goeker M."/>
        </authorList>
    </citation>
    <scope>NUCLEOTIDE SEQUENCE [LARGE SCALE GENOMIC DNA]</scope>
    <source>
        <strain evidence="2 3">DSM 25478</strain>
    </source>
</reference>
<dbReference type="AlphaFoldDB" id="A0A2M9D0X3"/>
<sequence>MAARANVPLGAPCWNDLGTDDLPASVAFYTAVLGWEHHDYGAEFGHYGAFTLDGKVVAGVGPNPGTAPSAWQVYLKVSDAAATLDRAVASGGTALVPVMEIPGQGVMAFVADPGGAAVGLWEARGHDGFQVAEEPGAPTWHELLTRDYRAALDFYQDVFGWQIEVQGDTNDFRYAVQTADDAQWAGVMDASAWLPEAMPAHWGVYVEVTDADETAALATAHGGSVEQGPEDTPYGRLATLVDPFGARFKVMARPEPA</sequence>
<dbReference type="CDD" id="cd07247">
    <property type="entry name" value="SgaA_N_like"/>
    <property type="match status" value="2"/>
</dbReference>
<proteinExistence type="predicted"/>
<evidence type="ECO:0000313" key="3">
    <source>
        <dbReference type="Proteomes" id="UP000231693"/>
    </source>
</evidence>